<evidence type="ECO:0000256" key="3">
    <source>
        <dbReference type="ARBA" id="ARBA00023163"/>
    </source>
</evidence>
<dbReference type="PROSITE" id="PS51005">
    <property type="entry name" value="NAC"/>
    <property type="match status" value="1"/>
</dbReference>
<keyword evidence="1" id="KW-0805">Transcription regulation</keyword>
<keyword evidence="3" id="KW-0804">Transcription</keyword>
<name>A0A0K9PRH9_ZOSMR</name>
<evidence type="ECO:0000256" key="2">
    <source>
        <dbReference type="ARBA" id="ARBA00023125"/>
    </source>
</evidence>
<accession>A0A0K9PRH9</accession>
<keyword evidence="7" id="KW-1185">Reference proteome</keyword>
<comment type="caution">
    <text evidence="6">The sequence shown here is derived from an EMBL/GenBank/DDBJ whole genome shotgun (WGS) entry which is preliminary data.</text>
</comment>
<dbReference type="OrthoDB" id="1424968at2759"/>
<keyword evidence="4" id="KW-0539">Nucleus</keyword>
<dbReference type="InterPro" id="IPR036093">
    <property type="entry name" value="NAC_dom_sf"/>
</dbReference>
<dbReference type="Pfam" id="PF02365">
    <property type="entry name" value="NAM"/>
    <property type="match status" value="1"/>
</dbReference>
<dbReference type="Proteomes" id="UP000036987">
    <property type="component" value="Unassembled WGS sequence"/>
</dbReference>
<dbReference type="PANTHER" id="PTHR31744">
    <property type="entry name" value="PROTEIN CUP-SHAPED COTYLEDON 2-RELATED"/>
    <property type="match status" value="1"/>
</dbReference>
<dbReference type="OMA" id="HASHNRE"/>
<organism evidence="6 7">
    <name type="scientific">Zostera marina</name>
    <name type="common">Eelgrass</name>
    <dbReference type="NCBI Taxonomy" id="29655"/>
    <lineage>
        <taxon>Eukaryota</taxon>
        <taxon>Viridiplantae</taxon>
        <taxon>Streptophyta</taxon>
        <taxon>Embryophyta</taxon>
        <taxon>Tracheophyta</taxon>
        <taxon>Spermatophyta</taxon>
        <taxon>Magnoliopsida</taxon>
        <taxon>Liliopsida</taxon>
        <taxon>Zosteraceae</taxon>
        <taxon>Zostera</taxon>
    </lineage>
</organism>
<dbReference type="Gene3D" id="2.170.150.80">
    <property type="entry name" value="NAC domain"/>
    <property type="match status" value="1"/>
</dbReference>
<dbReference type="AlphaFoldDB" id="A0A0K9PRH9"/>
<dbReference type="SUPFAM" id="SSF101941">
    <property type="entry name" value="NAC domain"/>
    <property type="match status" value="1"/>
</dbReference>
<protein>
    <submittedName>
        <fullName evidence="6">NAC domain-containing protein 10</fullName>
    </submittedName>
</protein>
<evidence type="ECO:0000313" key="6">
    <source>
        <dbReference type="EMBL" id="KMZ70845.1"/>
    </source>
</evidence>
<proteinExistence type="predicted"/>
<evidence type="ECO:0000256" key="4">
    <source>
        <dbReference type="ARBA" id="ARBA00023242"/>
    </source>
</evidence>
<evidence type="ECO:0000256" key="1">
    <source>
        <dbReference type="ARBA" id="ARBA00023015"/>
    </source>
</evidence>
<reference evidence="7" key="1">
    <citation type="journal article" date="2016" name="Nature">
        <title>The genome of the seagrass Zostera marina reveals angiosperm adaptation to the sea.</title>
        <authorList>
            <person name="Olsen J.L."/>
            <person name="Rouze P."/>
            <person name="Verhelst B."/>
            <person name="Lin Y.-C."/>
            <person name="Bayer T."/>
            <person name="Collen J."/>
            <person name="Dattolo E."/>
            <person name="De Paoli E."/>
            <person name="Dittami S."/>
            <person name="Maumus F."/>
            <person name="Michel G."/>
            <person name="Kersting A."/>
            <person name="Lauritano C."/>
            <person name="Lohaus R."/>
            <person name="Toepel M."/>
            <person name="Tonon T."/>
            <person name="Vanneste K."/>
            <person name="Amirebrahimi M."/>
            <person name="Brakel J."/>
            <person name="Bostroem C."/>
            <person name="Chovatia M."/>
            <person name="Grimwood J."/>
            <person name="Jenkins J.W."/>
            <person name="Jueterbock A."/>
            <person name="Mraz A."/>
            <person name="Stam W.T."/>
            <person name="Tice H."/>
            <person name="Bornberg-Bauer E."/>
            <person name="Green P.J."/>
            <person name="Pearson G.A."/>
            <person name="Procaccini G."/>
            <person name="Duarte C.M."/>
            <person name="Schmutz J."/>
            <person name="Reusch T.B.H."/>
            <person name="Van de Peer Y."/>
        </authorList>
    </citation>
    <scope>NUCLEOTIDE SEQUENCE [LARGE SCALE GENOMIC DNA]</scope>
    <source>
        <strain evidence="7">cv. Finnish</strain>
    </source>
</reference>
<dbReference type="InterPro" id="IPR003441">
    <property type="entry name" value="NAC-dom"/>
</dbReference>
<dbReference type="GO" id="GO:0003677">
    <property type="term" value="F:DNA binding"/>
    <property type="evidence" value="ECO:0007669"/>
    <property type="project" value="UniProtKB-KW"/>
</dbReference>
<sequence>MKDDEVSIFLPPGFRFHPTDEELITHYLIRKIEDTTGSFSAVAIGEADMNLSEPWDLPSKAKMADADEWYFFYERDRKYPTGSRTNRATNSGYWKATGRDKEIHSNNGIIGMKKTLVFYKGRAPKGTRTSWIMHEFRMQPRVNSFCQDDQWVVCRVFNRKDIKKNTVSPPPPLLYSSPVETDLITPAKSQMTGTTQTSSISCNSYDDYNQQYQLSLDYSNVSAYFQDKLDNPTSNTPVFFNNLDEYSDLYSDGLPSSVASHGMIRRHCKLADQYNYSVLPEPLMGSSNSNGSPATITEYYTGGDGYASSATPAPKMVDTHSLVNVYN</sequence>
<feature type="domain" description="NAC" evidence="5">
    <location>
        <begin position="10"/>
        <end position="159"/>
    </location>
</feature>
<gene>
    <name evidence="6" type="ORF">ZOSMA_192G00220</name>
</gene>
<dbReference type="GO" id="GO:0006355">
    <property type="term" value="P:regulation of DNA-templated transcription"/>
    <property type="evidence" value="ECO:0007669"/>
    <property type="project" value="InterPro"/>
</dbReference>
<dbReference type="PANTHER" id="PTHR31744:SF219">
    <property type="entry name" value="NAC DOMAIN-CONTAINING PROTEIN 4"/>
    <property type="match status" value="1"/>
</dbReference>
<evidence type="ECO:0000313" key="7">
    <source>
        <dbReference type="Proteomes" id="UP000036987"/>
    </source>
</evidence>
<dbReference type="FunFam" id="2.170.150.80:FF:000006">
    <property type="entry name" value="NAC domain-containing protein 100-like"/>
    <property type="match status" value="1"/>
</dbReference>
<keyword evidence="2" id="KW-0238">DNA-binding</keyword>
<evidence type="ECO:0000259" key="5">
    <source>
        <dbReference type="PROSITE" id="PS51005"/>
    </source>
</evidence>
<dbReference type="EMBL" id="LFYR01000705">
    <property type="protein sequence ID" value="KMZ70845.1"/>
    <property type="molecule type" value="Genomic_DNA"/>
</dbReference>